<evidence type="ECO:0000256" key="2">
    <source>
        <dbReference type="ARBA" id="ARBA00008402"/>
    </source>
</evidence>
<comment type="subcellular location">
    <subcellularLocation>
        <location evidence="1">Nucleus</location>
    </subcellularLocation>
</comment>
<reference evidence="8 9" key="1">
    <citation type="submission" date="2017-09" db="EMBL/GenBank/DDBJ databases">
        <title>WGS assembly of Aquilegia coerulea Goldsmith.</title>
        <authorList>
            <person name="Hodges S."/>
            <person name="Kramer E."/>
            <person name="Nordborg M."/>
            <person name="Tomkins J."/>
            <person name="Borevitz J."/>
            <person name="Derieg N."/>
            <person name="Yan J."/>
            <person name="Mihaltcheva S."/>
            <person name="Hayes R.D."/>
            <person name="Rokhsar D."/>
        </authorList>
    </citation>
    <scope>NUCLEOTIDE SEQUENCE [LARGE SCALE GENOMIC DNA]</scope>
    <source>
        <strain evidence="9">cv. Goldsmith</strain>
    </source>
</reference>
<dbReference type="Proteomes" id="UP000230069">
    <property type="component" value="Unassembled WGS sequence"/>
</dbReference>
<feature type="repeat" description="TPR" evidence="6">
    <location>
        <begin position="60"/>
        <end position="93"/>
    </location>
</feature>
<evidence type="ECO:0000313" key="9">
    <source>
        <dbReference type="Proteomes" id="UP000230069"/>
    </source>
</evidence>
<feature type="region of interest" description="Disordered" evidence="7">
    <location>
        <begin position="34"/>
        <end position="54"/>
    </location>
</feature>
<comment type="similarity">
    <text evidence="2">Belongs to the NASP family.</text>
</comment>
<protein>
    <submittedName>
        <fullName evidence="8">Uncharacterized protein</fullName>
    </submittedName>
</protein>
<keyword evidence="5" id="KW-0539">Nucleus</keyword>
<dbReference type="FunCoup" id="A0A2G5EIH7">
    <property type="interactions" value="3056"/>
</dbReference>
<organism evidence="8 9">
    <name type="scientific">Aquilegia coerulea</name>
    <name type="common">Rocky mountain columbine</name>
    <dbReference type="NCBI Taxonomy" id="218851"/>
    <lineage>
        <taxon>Eukaryota</taxon>
        <taxon>Viridiplantae</taxon>
        <taxon>Streptophyta</taxon>
        <taxon>Embryophyta</taxon>
        <taxon>Tracheophyta</taxon>
        <taxon>Spermatophyta</taxon>
        <taxon>Magnoliopsida</taxon>
        <taxon>Ranunculales</taxon>
        <taxon>Ranunculaceae</taxon>
        <taxon>Thalictroideae</taxon>
        <taxon>Aquilegia</taxon>
    </lineage>
</organism>
<feature type="compositionally biased region" description="Low complexity" evidence="7">
    <location>
        <begin position="388"/>
        <end position="408"/>
    </location>
</feature>
<dbReference type="SUPFAM" id="SSF48452">
    <property type="entry name" value="TPR-like"/>
    <property type="match status" value="1"/>
</dbReference>
<feature type="compositionally biased region" description="Low complexity" evidence="7">
    <location>
        <begin position="34"/>
        <end position="45"/>
    </location>
</feature>
<dbReference type="SMART" id="SM00028">
    <property type="entry name" value="TPR"/>
    <property type="match status" value="3"/>
</dbReference>
<dbReference type="STRING" id="218851.A0A2G5EIH7"/>
<gene>
    <name evidence="8" type="ORF">AQUCO_00700101v1</name>
</gene>
<name>A0A2G5EIH7_AQUCA</name>
<dbReference type="PANTHER" id="PTHR15081">
    <property type="entry name" value="NUCLEAR AUTOANTIGENIC SPERM PROTEIN NASP -RELATED"/>
    <property type="match status" value="1"/>
</dbReference>
<feature type="compositionally biased region" description="Basic and acidic residues" evidence="7">
    <location>
        <begin position="455"/>
        <end position="465"/>
    </location>
</feature>
<dbReference type="Gene3D" id="1.25.40.10">
    <property type="entry name" value="Tetratricopeptide repeat domain"/>
    <property type="match status" value="1"/>
</dbReference>
<keyword evidence="3" id="KW-0677">Repeat</keyword>
<dbReference type="GO" id="GO:0034080">
    <property type="term" value="P:CENP-A containing chromatin assembly"/>
    <property type="evidence" value="ECO:0007669"/>
    <property type="project" value="TreeGrafter"/>
</dbReference>
<evidence type="ECO:0000256" key="4">
    <source>
        <dbReference type="ARBA" id="ARBA00022803"/>
    </source>
</evidence>
<dbReference type="InParanoid" id="A0A2G5EIH7"/>
<evidence type="ECO:0000256" key="5">
    <source>
        <dbReference type="ARBA" id="ARBA00023242"/>
    </source>
</evidence>
<dbReference type="InterPro" id="IPR019734">
    <property type="entry name" value="TPR_rpt"/>
</dbReference>
<evidence type="ECO:0000256" key="1">
    <source>
        <dbReference type="ARBA" id="ARBA00004123"/>
    </source>
</evidence>
<dbReference type="AlphaFoldDB" id="A0A2G5EIH7"/>
<dbReference type="PANTHER" id="PTHR15081:SF1">
    <property type="entry name" value="NUCLEAR AUTOANTIGENIC SPERM PROTEIN"/>
    <property type="match status" value="1"/>
</dbReference>
<dbReference type="GO" id="GO:0006335">
    <property type="term" value="P:DNA replication-dependent chromatin assembly"/>
    <property type="evidence" value="ECO:0007669"/>
    <property type="project" value="TreeGrafter"/>
</dbReference>
<sequence length="465" mass="49149">MATSEEAPTSELVNEPKTLDSTEAQIIMSENVFGGESSVNNGNNDDVVEGEGSGKTLEEATEFMEKGSVASKAGDYAEAAECFSRAVEIRVAHYGELAPECSSAYYKYGCALLYKAQEEADPLGSVPKKDTGSIQSSGKDGPLSKGECSASSAVGDDDSIHNEEKKGASEVDQTEADDDDGDDDEGSEDEDLGDEDESDLDLAWKMLDLARAIVEKNPVDTVEKVDILSALGEVALEREDIETSLSDYLNALSILQRLVESDSRQLAELNFRICLAMELGSKPEEAITYCKKAISICEARVQRLKDEVKKATDSVGSVIAEDNQKVDQDPNAVHPDSSVLGKEAEIENVNGLLDDLGKKLEDLQQPSLNPTPIMSEVLKLVAAKSAASSGTSSTLSSSRMGNNSSGAGFDSPTLSTAHTKGTGDGAVQHLGVVGRGVKRVSMNPISGESGPTKKPLVEKGQDGAP</sequence>
<accession>A0A2G5EIH7</accession>
<dbReference type="PROSITE" id="PS50005">
    <property type="entry name" value="TPR"/>
    <property type="match status" value="1"/>
</dbReference>
<evidence type="ECO:0000256" key="6">
    <source>
        <dbReference type="PROSITE-ProRule" id="PRU00339"/>
    </source>
</evidence>
<dbReference type="InterPro" id="IPR051730">
    <property type="entry name" value="NASP-like"/>
</dbReference>
<dbReference type="GO" id="GO:0042393">
    <property type="term" value="F:histone binding"/>
    <property type="evidence" value="ECO:0007669"/>
    <property type="project" value="TreeGrafter"/>
</dbReference>
<keyword evidence="4 6" id="KW-0802">TPR repeat</keyword>
<evidence type="ECO:0000313" key="8">
    <source>
        <dbReference type="EMBL" id="PIA55564.1"/>
    </source>
</evidence>
<feature type="compositionally biased region" description="Basic and acidic residues" evidence="7">
    <location>
        <begin position="158"/>
        <end position="169"/>
    </location>
</feature>
<dbReference type="EMBL" id="KZ305024">
    <property type="protein sequence ID" value="PIA55564.1"/>
    <property type="molecule type" value="Genomic_DNA"/>
</dbReference>
<feature type="region of interest" description="Disordered" evidence="7">
    <location>
        <begin position="123"/>
        <end position="198"/>
    </location>
</feature>
<feature type="region of interest" description="Disordered" evidence="7">
    <location>
        <begin position="388"/>
        <end position="465"/>
    </location>
</feature>
<proteinExistence type="inferred from homology"/>
<feature type="compositionally biased region" description="Acidic residues" evidence="7">
    <location>
        <begin position="172"/>
        <end position="198"/>
    </location>
</feature>
<evidence type="ECO:0000256" key="3">
    <source>
        <dbReference type="ARBA" id="ARBA00022737"/>
    </source>
</evidence>
<dbReference type="InterPro" id="IPR011990">
    <property type="entry name" value="TPR-like_helical_dom_sf"/>
</dbReference>
<dbReference type="OrthoDB" id="5587616at2759"/>
<dbReference type="GO" id="GO:0005654">
    <property type="term" value="C:nucleoplasm"/>
    <property type="evidence" value="ECO:0007669"/>
    <property type="project" value="TreeGrafter"/>
</dbReference>
<evidence type="ECO:0000256" key="7">
    <source>
        <dbReference type="SAM" id="MobiDB-lite"/>
    </source>
</evidence>
<keyword evidence="9" id="KW-1185">Reference proteome</keyword>